<evidence type="ECO:0000313" key="3">
    <source>
        <dbReference type="Proteomes" id="UP000292052"/>
    </source>
</evidence>
<evidence type="ECO:0000256" key="1">
    <source>
        <dbReference type="SAM" id="Phobius"/>
    </source>
</evidence>
<dbReference type="EMBL" id="QDEB01092900">
    <property type="protein sequence ID" value="RZC32989.1"/>
    <property type="molecule type" value="Genomic_DNA"/>
</dbReference>
<name>A0A482VKG1_ASBVE</name>
<evidence type="ECO:0008006" key="4">
    <source>
        <dbReference type="Google" id="ProtNLM"/>
    </source>
</evidence>
<accession>A0A482VKG1</accession>
<gene>
    <name evidence="2" type="ORF">BDFB_003485</name>
</gene>
<feature type="transmembrane region" description="Helical" evidence="1">
    <location>
        <begin position="33"/>
        <end position="53"/>
    </location>
</feature>
<reference evidence="2 3" key="1">
    <citation type="submission" date="2017-03" db="EMBL/GenBank/DDBJ databases">
        <title>Genome of the blue death feigning beetle - Asbolus verrucosus.</title>
        <authorList>
            <person name="Rider S.D."/>
        </authorList>
    </citation>
    <scope>NUCLEOTIDE SEQUENCE [LARGE SCALE GENOMIC DNA]</scope>
    <source>
        <strain evidence="2">Butters</strain>
        <tissue evidence="2">Head and leg muscle</tissue>
    </source>
</reference>
<feature type="transmembrane region" description="Helical" evidence="1">
    <location>
        <begin position="158"/>
        <end position="176"/>
    </location>
</feature>
<feature type="non-terminal residue" evidence="2">
    <location>
        <position position="1"/>
    </location>
</feature>
<comment type="caution">
    <text evidence="2">The sequence shown here is derived from an EMBL/GenBank/DDBJ whole genome shotgun (WGS) entry which is preliminary data.</text>
</comment>
<feature type="transmembrane region" description="Helical" evidence="1">
    <location>
        <begin position="217"/>
        <end position="237"/>
    </location>
</feature>
<proteinExistence type="predicted"/>
<feature type="transmembrane region" description="Helical" evidence="1">
    <location>
        <begin position="116"/>
        <end position="138"/>
    </location>
</feature>
<keyword evidence="1" id="KW-1133">Transmembrane helix</keyword>
<keyword evidence="1" id="KW-0472">Membrane</keyword>
<evidence type="ECO:0000313" key="2">
    <source>
        <dbReference type="EMBL" id="RZC32989.1"/>
    </source>
</evidence>
<protein>
    <recommendedName>
        <fullName evidence="4">Gustatory receptor</fullName>
    </recommendedName>
</protein>
<keyword evidence="3" id="KW-1185">Reference proteome</keyword>
<keyword evidence="1" id="KW-0812">Transmembrane</keyword>
<sequence length="297" mass="35104">FEILHLVWKTVKFLAITPSSTSPREKEGRIYCIFHQIFMILLITRCIVFLIFSDFGRHHCFCKEHIESVHASHTLQFQLRHHPKCFDRKKGMDSAGGYFENDRFLKRRDKNKSRQFYLFVLTNVAIFVMFIYICYYYWGKMSPWEYWQQCTTNVLLSYMLYLYSFYNYVILEMILSRYKGFRRYLRQAITKGGNLSTMEVKIVATLMNECVRKFNEISGKSIALLISFIISFVINYLKTSVSYPTVVVGGFIKIRNDIFADLETMPHLCQLKKSRRITDMSILSKQIVHSSAVECIS</sequence>
<organism evidence="2 3">
    <name type="scientific">Asbolus verrucosus</name>
    <name type="common">Desert ironclad beetle</name>
    <dbReference type="NCBI Taxonomy" id="1661398"/>
    <lineage>
        <taxon>Eukaryota</taxon>
        <taxon>Metazoa</taxon>
        <taxon>Ecdysozoa</taxon>
        <taxon>Arthropoda</taxon>
        <taxon>Hexapoda</taxon>
        <taxon>Insecta</taxon>
        <taxon>Pterygota</taxon>
        <taxon>Neoptera</taxon>
        <taxon>Endopterygota</taxon>
        <taxon>Coleoptera</taxon>
        <taxon>Polyphaga</taxon>
        <taxon>Cucujiformia</taxon>
        <taxon>Tenebrionidae</taxon>
        <taxon>Pimeliinae</taxon>
        <taxon>Asbolus</taxon>
    </lineage>
</organism>
<feature type="non-terminal residue" evidence="2">
    <location>
        <position position="297"/>
    </location>
</feature>
<dbReference type="Proteomes" id="UP000292052">
    <property type="component" value="Unassembled WGS sequence"/>
</dbReference>
<dbReference type="AlphaFoldDB" id="A0A482VKG1"/>